<dbReference type="PROSITE" id="PS51318">
    <property type="entry name" value="TAT"/>
    <property type="match status" value="1"/>
</dbReference>
<dbReference type="EMBL" id="RSDW01000001">
    <property type="protein sequence ID" value="RSL19030.1"/>
    <property type="molecule type" value="Genomic_DNA"/>
</dbReference>
<evidence type="ECO:0000313" key="1">
    <source>
        <dbReference type="EMBL" id="RSL19030.1"/>
    </source>
</evidence>
<dbReference type="InterPro" id="IPR006311">
    <property type="entry name" value="TAT_signal"/>
</dbReference>
<evidence type="ECO:0000313" key="2">
    <source>
        <dbReference type="Proteomes" id="UP000269669"/>
    </source>
</evidence>
<comment type="caution">
    <text evidence="1">The sequence shown here is derived from an EMBL/GenBank/DDBJ whole genome shotgun (WGS) entry which is preliminary data.</text>
</comment>
<keyword evidence="2" id="KW-1185">Reference proteome</keyword>
<proteinExistence type="predicted"/>
<dbReference type="AlphaFoldDB" id="A0A3R9PD42"/>
<reference evidence="1 2" key="1">
    <citation type="submission" date="2018-12" db="EMBL/GenBank/DDBJ databases">
        <title>Sequencing of bacterial isolates from soil warming experiment in Harvard Forest, Massachusetts, USA.</title>
        <authorList>
            <person name="Deangelis K."/>
        </authorList>
    </citation>
    <scope>NUCLEOTIDE SEQUENCE [LARGE SCALE GENOMIC DNA]</scope>
    <source>
        <strain evidence="1 2">EB153</strain>
    </source>
</reference>
<gene>
    <name evidence="1" type="ORF">EDE15_4643</name>
</gene>
<dbReference type="Proteomes" id="UP000269669">
    <property type="component" value="Unassembled WGS sequence"/>
</dbReference>
<accession>A0A3R9PD42</accession>
<name>A0A3R9PD42_9BACT</name>
<protein>
    <submittedName>
        <fullName evidence="1">Uncharacterized protein</fullName>
    </submittedName>
</protein>
<sequence>MVDRRSFLTGAAATLLTGRKALGAPERKAERKKNNLIPSQPGKAPNYWCTWAAQNYMYGHNLPELDPSILEGDSGSALARDAIGEHQLFGADGWAKFFYPQARSDVYLLLDDGWETGGTATFELDPKKFPSFSGTPVERLASLNRKARQEQWRGIALWCRNPPGGEADRRLEDWSAKADIGYWKIDIGDPSFRLTALRDQTRLPLTLEHVYGELPVNGDWRKAGRFGSQPWGSRRLDILAHTDVYRTYDVTSILSLPTTLDRVAEMLRGAEGHPEISSLLNVEDEVYVSAVLGCTMGILRHPLKGLRPGPDTDLFFNGPRQTKRRMDEVVRALRWQRLAQPFSPGSGTVKVSEDVLTDSWRFERGQTWQNDLIGQIVRQGAPACLTRNLDLPSVRSTGEKPFVFAARFPNGAVAIGAQERTAPSRAWHMPEAHITLEVGDAPGPFGIFGDLSSLTLVFDRPLGEHRVFAQDLKGDRAEDITHQIGRSEKRLQFSRPLMRKVGLSAATPGDLSSPGLVLALEERKV</sequence>
<dbReference type="InterPro" id="IPR017853">
    <property type="entry name" value="GH"/>
</dbReference>
<dbReference type="SUPFAM" id="SSF51445">
    <property type="entry name" value="(Trans)glycosidases"/>
    <property type="match status" value="1"/>
</dbReference>
<organism evidence="1 2">
    <name type="scientific">Edaphobacter aggregans</name>
    <dbReference type="NCBI Taxonomy" id="570835"/>
    <lineage>
        <taxon>Bacteria</taxon>
        <taxon>Pseudomonadati</taxon>
        <taxon>Acidobacteriota</taxon>
        <taxon>Terriglobia</taxon>
        <taxon>Terriglobales</taxon>
        <taxon>Acidobacteriaceae</taxon>
        <taxon>Edaphobacter</taxon>
    </lineage>
</organism>